<accession>A0A8S1PJX3</accession>
<protein>
    <recommendedName>
        <fullName evidence="9 10">RNA cytidine acetyltransferase</fullName>
        <ecNumber evidence="10">2.3.1.-</ecNumber>
    </recommendedName>
    <alternativeName>
        <fullName evidence="10">18S rRNA cytosine acetyltransferase</fullName>
    </alternativeName>
</protein>
<proteinExistence type="inferred from homology"/>
<dbReference type="Pfam" id="PF05127">
    <property type="entry name" value="NAT10_TcmA_helicase"/>
    <property type="match status" value="1"/>
</dbReference>
<dbReference type="Pfam" id="PF13718">
    <property type="entry name" value="GNAT_acetyltr_2"/>
    <property type="match status" value="1"/>
</dbReference>
<dbReference type="InterPro" id="IPR013562">
    <property type="entry name" value="TmcA/NAT10_N"/>
</dbReference>
<feature type="binding site" evidence="10">
    <location>
        <position position="693"/>
    </location>
    <ligand>
        <name>acetyl-CoA</name>
        <dbReference type="ChEBI" id="CHEBI:57288"/>
    </ligand>
</feature>
<evidence type="ECO:0000259" key="13">
    <source>
        <dbReference type="Pfam" id="PF08351"/>
    </source>
</evidence>
<evidence type="ECO:0000259" key="15">
    <source>
        <dbReference type="Pfam" id="PF13725"/>
    </source>
</evidence>
<comment type="subcellular location">
    <subcellularLocation>
        <location evidence="1 10">Nucleus</location>
        <location evidence="1 10">Nucleolus</location>
    </subcellularLocation>
</comment>
<dbReference type="InterPro" id="IPR032672">
    <property type="entry name" value="TmcA/NAT10/Kre33"/>
</dbReference>
<dbReference type="InterPro" id="IPR027992">
    <property type="entry name" value="tRNA_bind_dom"/>
</dbReference>
<dbReference type="InterPro" id="IPR007807">
    <property type="entry name" value="TcmA/NAT10_helicase"/>
</dbReference>
<feature type="binding site" evidence="10">
    <location>
        <begin position="600"/>
        <end position="602"/>
    </location>
    <ligand>
        <name>acetyl-CoA</name>
        <dbReference type="ChEBI" id="CHEBI:57288"/>
    </ligand>
</feature>
<evidence type="ECO:0000256" key="2">
    <source>
        <dbReference type="ARBA" id="ARBA00022552"/>
    </source>
</evidence>
<feature type="compositionally biased region" description="Low complexity" evidence="11">
    <location>
        <begin position="892"/>
        <end position="914"/>
    </location>
</feature>
<dbReference type="GO" id="GO:0030686">
    <property type="term" value="C:90S preribosome"/>
    <property type="evidence" value="ECO:0007669"/>
    <property type="project" value="TreeGrafter"/>
</dbReference>
<dbReference type="EMBL" id="CAJJDN010000080">
    <property type="protein sequence ID" value="CAD8103455.1"/>
    <property type="molecule type" value="Genomic_DNA"/>
</dbReference>
<dbReference type="InterPro" id="IPR033688">
    <property type="entry name" value="NAT10"/>
</dbReference>
<feature type="binding site" evidence="10">
    <location>
        <begin position="276"/>
        <end position="285"/>
    </location>
    <ligand>
        <name>ATP</name>
        <dbReference type="ChEBI" id="CHEBI:30616"/>
    </ligand>
</feature>
<dbReference type="Pfam" id="PF08351">
    <property type="entry name" value="TmcA_N"/>
    <property type="match status" value="1"/>
</dbReference>
<feature type="domain" description="TmcA/NAT10 N-terminal" evidence="13">
    <location>
        <begin position="1"/>
        <end position="198"/>
    </location>
</feature>
<dbReference type="GO" id="GO:0000049">
    <property type="term" value="F:tRNA binding"/>
    <property type="evidence" value="ECO:0007669"/>
    <property type="project" value="TreeGrafter"/>
</dbReference>
<feature type="binding site" evidence="10">
    <location>
        <position position="443"/>
    </location>
    <ligand>
        <name>ATP</name>
        <dbReference type="ChEBI" id="CHEBI:30616"/>
    </ligand>
</feature>
<keyword evidence="3 10" id="KW-0808">Transferase</keyword>
<dbReference type="GO" id="GO:0051391">
    <property type="term" value="P:tRNA acetylation"/>
    <property type="evidence" value="ECO:0007669"/>
    <property type="project" value="UniProtKB-UniRule"/>
</dbReference>
<comment type="function">
    <text evidence="10">RNA cytidine acetyltransferase with specificity toward both 18S rRNA and tRNAs. Catalyzes the formation of N(4)-acetylcytidine (ac4C) in 18S rRNA. Required for early nucleolar cleavages of precursor rRNA at sites A0, A1 and A2 during 18S rRNA synthesis. Catalyzes the formation of ac4C in serine and leucine tRNAs. Requires a tRNA-binding adapter protein for full tRNA acetyltransferase activity but not for 18S rRNA acetylation.</text>
</comment>
<keyword evidence="17" id="KW-1185">Reference proteome</keyword>
<keyword evidence="5 10" id="KW-0547">Nucleotide-binding</keyword>
<dbReference type="AlphaFoldDB" id="A0A8S1PJX3"/>
<evidence type="ECO:0000256" key="1">
    <source>
        <dbReference type="ARBA" id="ARBA00004604"/>
    </source>
</evidence>
<evidence type="ECO:0000313" key="16">
    <source>
        <dbReference type="EMBL" id="CAD8103455.1"/>
    </source>
</evidence>
<keyword evidence="7 10" id="KW-0539">Nucleus</keyword>
<keyword evidence="4 10" id="KW-0819">tRNA processing</keyword>
<evidence type="ECO:0000256" key="9">
    <source>
        <dbReference type="ARBA" id="ARBA00068357"/>
    </source>
</evidence>
<dbReference type="PANTHER" id="PTHR10925:SF5">
    <property type="entry name" value="RNA CYTIDINE ACETYLTRANSFERASE"/>
    <property type="match status" value="1"/>
</dbReference>
<sequence length="962" mass="109789">MKKKLDSQIQALVQSGINEHIRSIFVMIGDRSKYQVATMHQLLSKLSMIQKPKVLWCYKKDLGFTTHKKKRETEIKNQQMKEETQLNEPFNLFLSSNEIRYCYYAETQKVLGNTYNMLILQDFEALTPNILCRTVETIAGGGIIIFLIKTMSSLKQLYSLTMDVHSRLRTPSFKEIQPRFNERFIISLSRCQRCLFVDDELNLLPVSSTALEKIEQGTPINNNQVSDFAQTVPNEIAQRLIKNCKTLDQAKIILGLIDSLQEKVFRYTISISAARGRGKSAAIGMAAAAALKLGFSNIFVTAPSPENLVTFFEFLISSLEILDFRQNQHFDVIQSTNPDFNNAVIRVNAYKTHRQFVQYIQPQDFVKVANNADLVFCDEAAAIPIQFVKSMFGSHTLVLSSTINGYEGTGRSLSLKLLQKLRENKPTGQARLLKELQMNDPIRYSNKDIVEKWLYELLLLDASEAPKLQKGLPHPNDCELYLCNRDTLFSSQKTSEKFLFNLMSLFISSHYKNSPNDLQLLSDAPAHAVFVLLGPLPTDKTMPDILCAVQVCFEGAIPKDLVDQVTNQQKPSGDLIPWTLSKYYLDNQFPQYSGVRVIRIATHPNAQKMGYGSKAMELLNRFCKGEILDHSAQLIHIDFREQVNIDDDKDNSIQPKKKLPPLLKKLSEVYPPQIDYLGVSFGLTQELYKFWSKNEFSPAYLSLRKNDTTGEYTCIVLRSVKEDGSGIDNLCKAFSLDFRNRFMNLLGYDFKDLEPYLCIDILKANVTTSNIDEDIEIAKDDNIITKEELRQQLSLSDYARLENYCKSMADFYLILDILPTICKIFFAQKCGKAIRMSRTQAALLLAMGLQFKNIEIASDQLDNAVNQSLPLFNKAMRKMRNFIKMVLDEEQQQQQKTKPKQSQQSSTKQTVIQQKRGKVNYQIDGQIDQEDIQQDLKTGDVVTLGRSKDSAYINYKKKVKLD</sequence>
<gene>
    <name evidence="16" type="ORF">PSON_ATCC_30995.1.T0800103</name>
</gene>
<comment type="similarity">
    <text evidence="10">Belongs to the RNA cytidine acetyltransferase family. NAT10 subfamily.</text>
</comment>
<dbReference type="GO" id="GO:1990883">
    <property type="term" value="F:18S rRNA cytidine N-acetyltransferase activity"/>
    <property type="evidence" value="ECO:0007669"/>
    <property type="project" value="TreeGrafter"/>
</dbReference>
<dbReference type="EC" id="2.3.1.-" evidence="10"/>
<comment type="catalytic activity">
    <reaction evidence="10">
        <text>a cytidine in 18S rRNA + acetyl-CoA + ATP + H2O = an N(4)-acetylcytidine in 18S rRNA + ADP + phosphate + CoA + H(+)</text>
        <dbReference type="Rhea" id="RHEA:51424"/>
        <dbReference type="Rhea" id="RHEA-COMP:13575"/>
        <dbReference type="Rhea" id="RHEA-COMP:13576"/>
        <dbReference type="ChEBI" id="CHEBI:15377"/>
        <dbReference type="ChEBI" id="CHEBI:15378"/>
        <dbReference type="ChEBI" id="CHEBI:30616"/>
        <dbReference type="ChEBI" id="CHEBI:43474"/>
        <dbReference type="ChEBI" id="CHEBI:57287"/>
        <dbReference type="ChEBI" id="CHEBI:57288"/>
        <dbReference type="ChEBI" id="CHEBI:74900"/>
        <dbReference type="ChEBI" id="CHEBI:82748"/>
        <dbReference type="ChEBI" id="CHEBI:456216"/>
    </reaction>
</comment>
<dbReference type="GO" id="GO:0005730">
    <property type="term" value="C:nucleolus"/>
    <property type="evidence" value="ECO:0007669"/>
    <property type="project" value="UniProtKB-SubCell"/>
</dbReference>
<evidence type="ECO:0000256" key="4">
    <source>
        <dbReference type="ARBA" id="ARBA00022694"/>
    </source>
</evidence>
<dbReference type="FunFam" id="3.40.50.300:FF:002218">
    <property type="entry name" value="tRNA(Met) cytidine acetyltransferase TmcA"/>
    <property type="match status" value="1"/>
</dbReference>
<dbReference type="OrthoDB" id="10067491at2759"/>
<evidence type="ECO:0000259" key="14">
    <source>
        <dbReference type="Pfam" id="PF13718"/>
    </source>
</evidence>
<dbReference type="InterPro" id="IPR000182">
    <property type="entry name" value="GNAT_dom"/>
</dbReference>
<dbReference type="GO" id="GO:1904812">
    <property type="term" value="P:rRNA acetylation involved in maturation of SSU-rRNA"/>
    <property type="evidence" value="ECO:0007669"/>
    <property type="project" value="InterPro"/>
</dbReference>
<feature type="region of interest" description="Disordered" evidence="11">
    <location>
        <begin position="890"/>
        <end position="914"/>
    </location>
</feature>
<evidence type="ECO:0000256" key="6">
    <source>
        <dbReference type="ARBA" id="ARBA00022840"/>
    </source>
</evidence>
<dbReference type="HAMAP" id="MF_03211">
    <property type="entry name" value="RNA_acetyltr_Nat10"/>
    <property type="match status" value="1"/>
</dbReference>
<evidence type="ECO:0000256" key="7">
    <source>
        <dbReference type="ARBA" id="ARBA00023242"/>
    </source>
</evidence>
<dbReference type="Pfam" id="PF13725">
    <property type="entry name" value="tRNA_bind_2"/>
    <property type="match status" value="1"/>
</dbReference>
<feature type="binding site" evidence="10">
    <location>
        <begin position="607"/>
        <end position="613"/>
    </location>
    <ligand>
        <name>acetyl-CoA</name>
        <dbReference type="ChEBI" id="CHEBI:57288"/>
    </ligand>
</feature>
<evidence type="ECO:0000256" key="8">
    <source>
        <dbReference type="ARBA" id="ARBA00023315"/>
    </source>
</evidence>
<evidence type="ECO:0000256" key="5">
    <source>
        <dbReference type="ARBA" id="ARBA00022741"/>
    </source>
</evidence>
<keyword evidence="2 10" id="KW-0698">rRNA processing</keyword>
<evidence type="ECO:0000256" key="10">
    <source>
        <dbReference type="HAMAP-Rule" id="MF_03211"/>
    </source>
</evidence>
<keyword evidence="8 10" id="KW-0012">Acyltransferase</keyword>
<keyword evidence="6 10" id="KW-0067">ATP-binding</keyword>
<dbReference type="Proteomes" id="UP000692954">
    <property type="component" value="Unassembled WGS sequence"/>
</dbReference>
<feature type="domain" description="TcmA/NAT10 helicase" evidence="12">
    <location>
        <begin position="271"/>
        <end position="461"/>
    </location>
</feature>
<dbReference type="PANTHER" id="PTHR10925">
    <property type="entry name" value="N-ACETYLTRANSFERASE 10"/>
    <property type="match status" value="1"/>
</dbReference>
<evidence type="ECO:0000259" key="12">
    <source>
        <dbReference type="Pfam" id="PF05127"/>
    </source>
</evidence>
<feature type="domain" description="N-acetyltransferase" evidence="14">
    <location>
        <begin position="501"/>
        <end position="720"/>
    </location>
</feature>
<organism evidence="16 17">
    <name type="scientific">Paramecium sonneborni</name>
    <dbReference type="NCBI Taxonomy" id="65129"/>
    <lineage>
        <taxon>Eukaryota</taxon>
        <taxon>Sar</taxon>
        <taxon>Alveolata</taxon>
        <taxon>Ciliophora</taxon>
        <taxon>Intramacronucleata</taxon>
        <taxon>Oligohymenophorea</taxon>
        <taxon>Peniculida</taxon>
        <taxon>Parameciidae</taxon>
        <taxon>Paramecium</taxon>
    </lineage>
</organism>
<comment type="catalytic activity">
    <reaction evidence="10">
        <text>a cytidine in tRNA + acetyl-CoA + ATP + H2O = an N(4)-acetylcytidine in tRNA + ADP + phosphate + CoA + H(+)</text>
        <dbReference type="Rhea" id="RHEA:53876"/>
        <dbReference type="Rhea" id="RHEA-COMP:13670"/>
        <dbReference type="Rhea" id="RHEA-COMP:13671"/>
        <dbReference type="ChEBI" id="CHEBI:15377"/>
        <dbReference type="ChEBI" id="CHEBI:15378"/>
        <dbReference type="ChEBI" id="CHEBI:30616"/>
        <dbReference type="ChEBI" id="CHEBI:43474"/>
        <dbReference type="ChEBI" id="CHEBI:57287"/>
        <dbReference type="ChEBI" id="CHEBI:57288"/>
        <dbReference type="ChEBI" id="CHEBI:74900"/>
        <dbReference type="ChEBI" id="CHEBI:82748"/>
        <dbReference type="ChEBI" id="CHEBI:456216"/>
    </reaction>
</comment>
<feature type="domain" description="Possible tRNA binding" evidence="15">
    <location>
        <begin position="732"/>
        <end position="929"/>
    </location>
</feature>
<evidence type="ECO:0000256" key="3">
    <source>
        <dbReference type="ARBA" id="ARBA00022679"/>
    </source>
</evidence>
<dbReference type="GO" id="GO:0005524">
    <property type="term" value="F:ATP binding"/>
    <property type="evidence" value="ECO:0007669"/>
    <property type="project" value="UniProtKB-UniRule"/>
</dbReference>
<evidence type="ECO:0000313" key="17">
    <source>
        <dbReference type="Proteomes" id="UP000692954"/>
    </source>
</evidence>
<evidence type="ECO:0000256" key="11">
    <source>
        <dbReference type="SAM" id="MobiDB-lite"/>
    </source>
</evidence>
<reference evidence="16" key="1">
    <citation type="submission" date="2021-01" db="EMBL/GenBank/DDBJ databases">
        <authorList>
            <consortium name="Genoscope - CEA"/>
            <person name="William W."/>
        </authorList>
    </citation>
    <scope>NUCLEOTIDE SEQUENCE</scope>
</reference>
<name>A0A8S1PJX3_9CILI</name>
<comment type="caution">
    <text evidence="16">The sequence shown here is derived from an EMBL/GenBank/DDBJ whole genome shotgun (WGS) entry which is preliminary data.</text>
</comment>